<evidence type="ECO:0000313" key="5">
    <source>
        <dbReference type="Proteomes" id="UP000026915"/>
    </source>
</evidence>
<protein>
    <recommendedName>
        <fullName evidence="3">CCHC-type domain-containing protein</fullName>
    </recommendedName>
</protein>
<dbReference type="Gramene" id="EOY14114">
    <property type="protein sequence ID" value="EOY14114"/>
    <property type="gene ID" value="TCM_033375"/>
</dbReference>
<dbReference type="PROSITE" id="PS50158">
    <property type="entry name" value="ZF_CCHC"/>
    <property type="match status" value="1"/>
</dbReference>
<name>A0A061FI10_THECC</name>
<sequence length="263" mass="29301">MEKICNALGCSSTRLVELAAFYLEDVAQEWYSSSCRGRPMSAVSLTWSEFSTTFLDRFLPLSVRNARAREFEALVQTLSMTVLQYDIKFMQFVRYAPYLVSIEEKKIRRFMDGLVEPFCSILGFQNLLHKRRLRPANRDEDQRDVGMQQDFRQGGQVINPCNTCGGRHNGRRFRTLRVCYGCGQSGHLQRSCLMAHQSQVSTSNSAQPASSTPSVVVSSGLEARGSRGRGVVSSFQSKPIGSGRQSSVGGGQARVYALTLEEA</sequence>
<dbReference type="HOGENOM" id="CLU_074478_0_0_1"/>
<dbReference type="InterPro" id="IPR005162">
    <property type="entry name" value="Retrotrans_gag_dom"/>
</dbReference>
<feature type="compositionally biased region" description="Low complexity" evidence="2">
    <location>
        <begin position="205"/>
        <end position="219"/>
    </location>
</feature>
<gene>
    <name evidence="4" type="ORF">TCM_033375</name>
</gene>
<reference evidence="4 5" key="1">
    <citation type="journal article" date="2013" name="Genome Biol.">
        <title>The genome sequence of the most widely cultivated cacao type and its use to identify candidate genes regulating pod color.</title>
        <authorList>
            <person name="Motamayor J.C."/>
            <person name="Mockaitis K."/>
            <person name="Schmutz J."/>
            <person name="Haiminen N."/>
            <person name="Iii D.L."/>
            <person name="Cornejo O."/>
            <person name="Findley S.D."/>
            <person name="Zheng P."/>
            <person name="Utro F."/>
            <person name="Royaert S."/>
            <person name="Saski C."/>
            <person name="Jenkins J."/>
            <person name="Podicheti R."/>
            <person name="Zhao M."/>
            <person name="Scheffler B.E."/>
            <person name="Stack J.C."/>
            <person name="Feltus F.A."/>
            <person name="Mustiga G.M."/>
            <person name="Amores F."/>
            <person name="Phillips W."/>
            <person name="Marelli J.P."/>
            <person name="May G.D."/>
            <person name="Shapiro H."/>
            <person name="Ma J."/>
            <person name="Bustamante C.D."/>
            <person name="Schnell R.J."/>
            <person name="Main D."/>
            <person name="Gilbert D."/>
            <person name="Parida L."/>
            <person name="Kuhn D.N."/>
        </authorList>
    </citation>
    <scope>NUCLEOTIDE SEQUENCE [LARGE SCALE GENOMIC DNA]</scope>
    <source>
        <strain evidence="5">cv. Matina 1-6</strain>
    </source>
</reference>
<keyword evidence="5" id="KW-1185">Reference proteome</keyword>
<evidence type="ECO:0000259" key="3">
    <source>
        <dbReference type="PROSITE" id="PS50158"/>
    </source>
</evidence>
<keyword evidence="1" id="KW-0863">Zinc-finger</keyword>
<dbReference type="InParanoid" id="A0A061FI10"/>
<dbReference type="Pfam" id="PF03732">
    <property type="entry name" value="Retrotrans_gag"/>
    <property type="match status" value="1"/>
</dbReference>
<dbReference type="OMA" id="ICNALGC"/>
<dbReference type="GO" id="GO:0008270">
    <property type="term" value="F:zinc ion binding"/>
    <property type="evidence" value="ECO:0007669"/>
    <property type="project" value="UniProtKB-KW"/>
</dbReference>
<dbReference type="AlphaFoldDB" id="A0A061FI10"/>
<feature type="domain" description="CCHC-type" evidence="3">
    <location>
        <begin position="179"/>
        <end position="192"/>
    </location>
</feature>
<feature type="region of interest" description="Disordered" evidence="2">
    <location>
        <begin position="202"/>
        <end position="251"/>
    </location>
</feature>
<evidence type="ECO:0000313" key="4">
    <source>
        <dbReference type="EMBL" id="EOY14114.1"/>
    </source>
</evidence>
<dbReference type="EMBL" id="CM001885">
    <property type="protein sequence ID" value="EOY14114.1"/>
    <property type="molecule type" value="Genomic_DNA"/>
</dbReference>
<dbReference type="GO" id="GO:0003676">
    <property type="term" value="F:nucleic acid binding"/>
    <property type="evidence" value="ECO:0007669"/>
    <property type="project" value="InterPro"/>
</dbReference>
<proteinExistence type="predicted"/>
<dbReference type="PANTHER" id="PTHR34482">
    <property type="entry name" value="DNA DAMAGE-INDUCIBLE PROTEIN 1-LIKE"/>
    <property type="match status" value="1"/>
</dbReference>
<dbReference type="Proteomes" id="UP000026915">
    <property type="component" value="Chromosome 7"/>
</dbReference>
<accession>A0A061FI10</accession>
<organism evidence="4 5">
    <name type="scientific">Theobroma cacao</name>
    <name type="common">Cacao</name>
    <name type="synonym">Cocoa</name>
    <dbReference type="NCBI Taxonomy" id="3641"/>
    <lineage>
        <taxon>Eukaryota</taxon>
        <taxon>Viridiplantae</taxon>
        <taxon>Streptophyta</taxon>
        <taxon>Embryophyta</taxon>
        <taxon>Tracheophyta</taxon>
        <taxon>Spermatophyta</taxon>
        <taxon>Magnoliopsida</taxon>
        <taxon>eudicotyledons</taxon>
        <taxon>Gunneridae</taxon>
        <taxon>Pentapetalae</taxon>
        <taxon>rosids</taxon>
        <taxon>malvids</taxon>
        <taxon>Malvales</taxon>
        <taxon>Malvaceae</taxon>
        <taxon>Byttnerioideae</taxon>
        <taxon>Theobroma</taxon>
    </lineage>
</organism>
<evidence type="ECO:0000256" key="2">
    <source>
        <dbReference type="SAM" id="MobiDB-lite"/>
    </source>
</evidence>
<dbReference type="InterPro" id="IPR001878">
    <property type="entry name" value="Znf_CCHC"/>
</dbReference>
<keyword evidence="1" id="KW-0862">Zinc</keyword>
<evidence type="ECO:0000256" key="1">
    <source>
        <dbReference type="PROSITE-ProRule" id="PRU00047"/>
    </source>
</evidence>
<dbReference type="PANTHER" id="PTHR34482:SF36">
    <property type="entry name" value="RETROTRANSPOSON GAG DOMAIN-CONTAINING PROTEIN"/>
    <property type="match status" value="1"/>
</dbReference>
<keyword evidence="1" id="KW-0479">Metal-binding</keyword>